<comment type="caution">
    <text evidence="2">The sequence shown here is derived from an EMBL/GenBank/DDBJ whole genome shotgun (WGS) entry which is preliminary data.</text>
</comment>
<dbReference type="InterPro" id="IPR029052">
    <property type="entry name" value="Metallo-depent_PP-like"/>
</dbReference>
<protein>
    <submittedName>
        <fullName evidence="2">Serine/threonine protein phosphatase</fullName>
    </submittedName>
</protein>
<keyword evidence="3" id="KW-1185">Reference proteome</keyword>
<reference evidence="2" key="1">
    <citation type="journal article" date="2014" name="Int. J. Syst. Evol. Microbiol.">
        <title>Complete genome sequence of Corynebacterium casei LMG S-19264T (=DSM 44701T), isolated from a smear-ripened cheese.</title>
        <authorList>
            <consortium name="US DOE Joint Genome Institute (JGI-PGF)"/>
            <person name="Walter F."/>
            <person name="Albersmeier A."/>
            <person name="Kalinowski J."/>
            <person name="Ruckert C."/>
        </authorList>
    </citation>
    <scope>NUCLEOTIDE SEQUENCE</scope>
    <source>
        <strain evidence="2">KCTC 23714</strain>
    </source>
</reference>
<dbReference type="GO" id="GO:0016791">
    <property type="term" value="F:phosphatase activity"/>
    <property type="evidence" value="ECO:0007669"/>
    <property type="project" value="TreeGrafter"/>
</dbReference>
<proteinExistence type="predicted"/>
<evidence type="ECO:0000259" key="1">
    <source>
        <dbReference type="Pfam" id="PF00149"/>
    </source>
</evidence>
<gene>
    <name evidence="2" type="ORF">GCM10011452_37090</name>
</gene>
<dbReference type="Gene3D" id="3.60.21.10">
    <property type="match status" value="1"/>
</dbReference>
<dbReference type="GO" id="GO:0008803">
    <property type="term" value="F:bis(5'-nucleosyl)-tetraphosphatase (symmetrical) activity"/>
    <property type="evidence" value="ECO:0007669"/>
    <property type="project" value="TreeGrafter"/>
</dbReference>
<name>A0A918J3A3_9RHOB</name>
<accession>A0A918J3A3</accession>
<dbReference type="GO" id="GO:0110154">
    <property type="term" value="P:RNA decapping"/>
    <property type="evidence" value="ECO:0007669"/>
    <property type="project" value="TreeGrafter"/>
</dbReference>
<dbReference type="EMBL" id="BMYQ01000020">
    <property type="protein sequence ID" value="GGW45538.1"/>
    <property type="molecule type" value="Genomic_DNA"/>
</dbReference>
<dbReference type="Proteomes" id="UP000628984">
    <property type="component" value="Unassembled WGS sequence"/>
</dbReference>
<dbReference type="Pfam" id="PF00149">
    <property type="entry name" value="Metallophos"/>
    <property type="match status" value="1"/>
</dbReference>
<dbReference type="InterPro" id="IPR004843">
    <property type="entry name" value="Calcineurin-like_PHP"/>
</dbReference>
<dbReference type="PANTHER" id="PTHR42850:SF4">
    <property type="entry name" value="ZINC-DEPENDENT ENDOPOLYPHOSPHATASE"/>
    <property type="match status" value="1"/>
</dbReference>
<evidence type="ECO:0000313" key="2">
    <source>
        <dbReference type="EMBL" id="GGW45538.1"/>
    </source>
</evidence>
<dbReference type="PANTHER" id="PTHR42850">
    <property type="entry name" value="METALLOPHOSPHOESTERASE"/>
    <property type="match status" value="1"/>
</dbReference>
<feature type="domain" description="Calcineurin-like phosphoesterase" evidence="1">
    <location>
        <begin position="35"/>
        <end position="135"/>
    </location>
</feature>
<evidence type="ECO:0000313" key="3">
    <source>
        <dbReference type="Proteomes" id="UP000628984"/>
    </source>
</evidence>
<organism evidence="2 3">
    <name type="scientific">Gemmobacter lanyuensis</name>
    <dbReference type="NCBI Taxonomy" id="1054497"/>
    <lineage>
        <taxon>Bacteria</taxon>
        <taxon>Pseudomonadati</taxon>
        <taxon>Pseudomonadota</taxon>
        <taxon>Alphaproteobacteria</taxon>
        <taxon>Rhodobacterales</taxon>
        <taxon>Paracoccaceae</taxon>
        <taxon>Gemmobacter</taxon>
    </lineage>
</organism>
<dbReference type="GO" id="GO:0005737">
    <property type="term" value="C:cytoplasm"/>
    <property type="evidence" value="ECO:0007669"/>
    <property type="project" value="TreeGrafter"/>
</dbReference>
<dbReference type="AlphaFoldDB" id="A0A918J3A3"/>
<dbReference type="RefSeq" id="WP_189635376.1">
    <property type="nucleotide sequence ID" value="NZ_BMYQ01000020.1"/>
</dbReference>
<dbReference type="SUPFAM" id="SSF56300">
    <property type="entry name" value="Metallo-dependent phosphatases"/>
    <property type="match status" value="1"/>
</dbReference>
<reference evidence="2" key="2">
    <citation type="submission" date="2020-09" db="EMBL/GenBank/DDBJ databases">
        <authorList>
            <person name="Sun Q."/>
            <person name="Kim S."/>
        </authorList>
    </citation>
    <scope>NUCLEOTIDE SEQUENCE</scope>
    <source>
        <strain evidence="2">KCTC 23714</strain>
    </source>
</reference>
<dbReference type="InterPro" id="IPR050126">
    <property type="entry name" value="Ap4A_hydrolase"/>
</dbReference>
<sequence>MTATSGLMGRLFGRLLGSGQPDGVALLPLDLADGPVYAIGDVHGCRNLLRALEAQIAADAAQFEGRPRVILLGDLVDRGPNTAGVLDDVMRPLRWGDRLALRGNHEDMMLAFVDDPRANLDWLGFGGFETLGSYGLVLDEAQAKQLPTRRVQQMLSAHLPDDHLAWLRNLPPGFVVRGLNQAFVLAHAGFDPTRGPHDQPLRTLTWGGMGPGPEHGLRLVHGHVIQQAPDLAASCIGIDTGAYKSGKLTALRLAESYFPHVLTVDAVPS</sequence>